<name>A0A0X8HRM6_9SACH</name>
<organism evidence="2 3">
    <name type="scientific">Eremothecium sinecaudum</name>
    <dbReference type="NCBI Taxonomy" id="45286"/>
    <lineage>
        <taxon>Eukaryota</taxon>
        <taxon>Fungi</taxon>
        <taxon>Dikarya</taxon>
        <taxon>Ascomycota</taxon>
        <taxon>Saccharomycotina</taxon>
        <taxon>Saccharomycetes</taxon>
        <taxon>Saccharomycetales</taxon>
        <taxon>Saccharomycetaceae</taxon>
        <taxon>Eremothecium</taxon>
    </lineage>
</organism>
<dbReference type="Proteomes" id="UP000243052">
    <property type="component" value="Chromosome iii"/>
</dbReference>
<evidence type="ECO:0000256" key="1">
    <source>
        <dbReference type="SAM" id="MobiDB-lite"/>
    </source>
</evidence>
<feature type="region of interest" description="Disordered" evidence="1">
    <location>
        <begin position="27"/>
        <end position="46"/>
    </location>
</feature>
<reference evidence="2 3" key="1">
    <citation type="submission" date="2016-01" db="EMBL/GenBank/DDBJ databases">
        <title>Genome sequence of the yeast Holleya sinecauda.</title>
        <authorList>
            <person name="Dietrich F.S."/>
        </authorList>
    </citation>
    <scope>NUCLEOTIDE SEQUENCE [LARGE SCALE GENOMIC DNA]</scope>
    <source>
        <strain evidence="2 3">ATCC 58844</strain>
    </source>
</reference>
<dbReference type="AlphaFoldDB" id="A0A0X8HRM6"/>
<accession>A0A0X8HRM6</accession>
<evidence type="ECO:0000313" key="3">
    <source>
        <dbReference type="Proteomes" id="UP000243052"/>
    </source>
</evidence>
<proteinExistence type="predicted"/>
<evidence type="ECO:0000313" key="2">
    <source>
        <dbReference type="EMBL" id="AMD20169.1"/>
    </source>
</evidence>
<dbReference type="RefSeq" id="XP_017987165.1">
    <property type="nucleotide sequence ID" value="XM_018131676.1"/>
</dbReference>
<dbReference type="EMBL" id="CP014243">
    <property type="protein sequence ID" value="AMD20169.1"/>
    <property type="molecule type" value="Genomic_DNA"/>
</dbReference>
<dbReference type="OrthoDB" id="4068972at2759"/>
<sequence>MEAKYSKGVHHIEMVHTSASDNILSLKSHTDGTQGENSIDNESLMNNTVGMTEGNAYSIDNDSSVLVSGSKDLRNDILSLDKRETITKGEIQSISPQEKLERQRAMRRKRDNAYRARKRAAELTIDPDMEQFFAILNTVKESQIISVKYDAASLSMSLFPRVLLNKSDSDEAALYKSAFDNFIEIMRTKIRSISGIKLSKERTSVHVTSISCVLYCSQDKSHQRLVQSKDVKKTHSIGNFKQYHCQSYMRVNYSFKTHILSIKFRHIKHQNQQKPA</sequence>
<protein>
    <submittedName>
        <fullName evidence="2">HCR019Cp</fullName>
    </submittedName>
</protein>
<keyword evidence="3" id="KW-1185">Reference proteome</keyword>
<dbReference type="GeneID" id="28723405"/>
<gene>
    <name evidence="2" type="ORF">AW171_hschr32047</name>
</gene>
<feature type="region of interest" description="Disordered" evidence="1">
    <location>
        <begin position="89"/>
        <end position="113"/>
    </location>
</feature>